<protein>
    <submittedName>
        <fullName evidence="1">Os05g0469900 protein</fullName>
    </submittedName>
</protein>
<dbReference type="InParanoid" id="A0A0N7KKY1"/>
<sequence length="91" mass="10389">DFAELVFNVSREAERYMLPKGTIEAIDKRRHAFLWSGEDSCHGSKCLVAWDLVCKSKSLGGLGIKNLHSQNICLLTKMIYRLFSQNSPWTK</sequence>
<proteinExistence type="predicted"/>
<evidence type="ECO:0000313" key="1">
    <source>
        <dbReference type="EMBL" id="BAS94481.1"/>
    </source>
</evidence>
<dbReference type="EMBL" id="AP014961">
    <property type="protein sequence ID" value="BAS94481.1"/>
    <property type="molecule type" value="Genomic_DNA"/>
</dbReference>
<dbReference type="Gramene" id="Os05t0469900-01">
    <property type="protein sequence ID" value="Os05t0469900-01"/>
    <property type="gene ID" value="Os05g0469900"/>
</dbReference>
<organism evidence="1 2">
    <name type="scientific">Oryza sativa subsp. japonica</name>
    <name type="common">Rice</name>
    <dbReference type="NCBI Taxonomy" id="39947"/>
    <lineage>
        <taxon>Eukaryota</taxon>
        <taxon>Viridiplantae</taxon>
        <taxon>Streptophyta</taxon>
        <taxon>Embryophyta</taxon>
        <taxon>Tracheophyta</taxon>
        <taxon>Spermatophyta</taxon>
        <taxon>Magnoliopsida</taxon>
        <taxon>Liliopsida</taxon>
        <taxon>Poales</taxon>
        <taxon>Poaceae</taxon>
        <taxon>BOP clade</taxon>
        <taxon>Oryzoideae</taxon>
        <taxon>Oryzeae</taxon>
        <taxon>Oryzinae</taxon>
        <taxon>Oryza</taxon>
        <taxon>Oryza sativa</taxon>
    </lineage>
</organism>
<dbReference type="eggNOG" id="KOG1075">
    <property type="taxonomic scope" value="Eukaryota"/>
</dbReference>
<dbReference type="PANTHER" id="PTHR33116">
    <property type="entry name" value="REVERSE TRANSCRIPTASE ZINC-BINDING DOMAIN-CONTAINING PROTEIN-RELATED-RELATED"/>
    <property type="match status" value="1"/>
</dbReference>
<evidence type="ECO:0000313" key="2">
    <source>
        <dbReference type="Proteomes" id="UP000059680"/>
    </source>
</evidence>
<reference evidence="1 2" key="3">
    <citation type="journal article" date="2013" name="Rice">
        <title>Improvement of the Oryza sativa Nipponbare reference genome using next generation sequence and optical map data.</title>
        <authorList>
            <person name="Kawahara Y."/>
            <person name="de la Bastide M."/>
            <person name="Hamilton J.P."/>
            <person name="Kanamori H."/>
            <person name="McCombie W.R."/>
            <person name="Ouyang S."/>
            <person name="Schwartz D.C."/>
            <person name="Tanaka T."/>
            <person name="Wu J."/>
            <person name="Zhou S."/>
            <person name="Childs K.L."/>
            <person name="Davidson R.M."/>
            <person name="Lin H."/>
            <person name="Quesada-Ocampo L."/>
            <person name="Vaillancourt B."/>
            <person name="Sakai H."/>
            <person name="Lee S.S."/>
            <person name="Kim J."/>
            <person name="Numa H."/>
            <person name="Itoh T."/>
            <person name="Buell C.R."/>
            <person name="Matsumoto T."/>
        </authorList>
    </citation>
    <scope>NUCLEOTIDE SEQUENCE [LARGE SCALE GENOMIC DNA]</scope>
    <source>
        <strain evidence="2">cv. Nipponbare</strain>
    </source>
</reference>
<dbReference type="PANTHER" id="PTHR33116:SF78">
    <property type="entry name" value="OS12G0587133 PROTEIN"/>
    <property type="match status" value="1"/>
</dbReference>
<keyword evidence="2" id="KW-1185">Reference proteome</keyword>
<name>A0A0N7KKY1_ORYSJ</name>
<reference evidence="1 2" key="2">
    <citation type="journal article" date="2013" name="Plant Cell Physiol.">
        <title>Rice Annotation Project Database (RAP-DB): an integrative and interactive database for rice genomics.</title>
        <authorList>
            <person name="Sakai H."/>
            <person name="Lee S.S."/>
            <person name="Tanaka T."/>
            <person name="Numa H."/>
            <person name="Kim J."/>
            <person name="Kawahara Y."/>
            <person name="Wakimoto H."/>
            <person name="Yang C.C."/>
            <person name="Iwamoto M."/>
            <person name="Abe T."/>
            <person name="Yamada Y."/>
            <person name="Muto A."/>
            <person name="Inokuchi H."/>
            <person name="Ikemura T."/>
            <person name="Matsumoto T."/>
            <person name="Sasaki T."/>
            <person name="Itoh T."/>
        </authorList>
    </citation>
    <scope>NUCLEOTIDE SEQUENCE [LARGE SCALE GENOMIC DNA]</scope>
    <source>
        <strain evidence="2">cv. Nipponbare</strain>
    </source>
</reference>
<dbReference type="Proteomes" id="UP000059680">
    <property type="component" value="Chromosome 5"/>
</dbReference>
<dbReference type="OMA" id="GEDSCHG"/>
<gene>
    <name evidence="1" type="ordered locus">Os05g0469900</name>
    <name evidence="1" type="ORF">OSNPB_050469900</name>
</gene>
<dbReference type="PaxDb" id="39947-A0A0N7KKY1"/>
<dbReference type="AlphaFoldDB" id="A0A0N7KKY1"/>
<feature type="non-terminal residue" evidence="1">
    <location>
        <position position="1"/>
    </location>
</feature>
<accession>A0A0N7KKY1</accession>
<reference evidence="2" key="1">
    <citation type="journal article" date="2005" name="Nature">
        <title>The map-based sequence of the rice genome.</title>
        <authorList>
            <consortium name="International rice genome sequencing project (IRGSP)"/>
            <person name="Matsumoto T."/>
            <person name="Wu J."/>
            <person name="Kanamori H."/>
            <person name="Katayose Y."/>
            <person name="Fujisawa M."/>
            <person name="Namiki N."/>
            <person name="Mizuno H."/>
            <person name="Yamamoto K."/>
            <person name="Antonio B.A."/>
            <person name="Baba T."/>
            <person name="Sakata K."/>
            <person name="Nagamura Y."/>
            <person name="Aoki H."/>
            <person name="Arikawa K."/>
            <person name="Arita K."/>
            <person name="Bito T."/>
            <person name="Chiden Y."/>
            <person name="Fujitsuka N."/>
            <person name="Fukunaka R."/>
            <person name="Hamada M."/>
            <person name="Harada C."/>
            <person name="Hayashi A."/>
            <person name="Hijishita S."/>
            <person name="Honda M."/>
            <person name="Hosokawa S."/>
            <person name="Ichikawa Y."/>
            <person name="Idonuma A."/>
            <person name="Iijima M."/>
            <person name="Ikeda M."/>
            <person name="Ikeno M."/>
            <person name="Ito K."/>
            <person name="Ito S."/>
            <person name="Ito T."/>
            <person name="Ito Y."/>
            <person name="Ito Y."/>
            <person name="Iwabuchi A."/>
            <person name="Kamiya K."/>
            <person name="Karasawa W."/>
            <person name="Kurita K."/>
            <person name="Katagiri S."/>
            <person name="Kikuta A."/>
            <person name="Kobayashi H."/>
            <person name="Kobayashi N."/>
            <person name="Machita K."/>
            <person name="Maehara T."/>
            <person name="Masukawa M."/>
            <person name="Mizubayashi T."/>
            <person name="Mukai Y."/>
            <person name="Nagasaki H."/>
            <person name="Nagata Y."/>
            <person name="Naito S."/>
            <person name="Nakashima M."/>
            <person name="Nakama Y."/>
            <person name="Nakamichi Y."/>
            <person name="Nakamura M."/>
            <person name="Meguro A."/>
            <person name="Negishi M."/>
            <person name="Ohta I."/>
            <person name="Ohta T."/>
            <person name="Okamoto M."/>
            <person name="Ono N."/>
            <person name="Saji S."/>
            <person name="Sakaguchi M."/>
            <person name="Sakai K."/>
            <person name="Shibata M."/>
            <person name="Shimokawa T."/>
            <person name="Song J."/>
            <person name="Takazaki Y."/>
            <person name="Terasawa K."/>
            <person name="Tsugane M."/>
            <person name="Tsuji K."/>
            <person name="Ueda S."/>
            <person name="Waki K."/>
            <person name="Yamagata H."/>
            <person name="Yamamoto M."/>
            <person name="Yamamoto S."/>
            <person name="Yamane H."/>
            <person name="Yoshiki S."/>
            <person name="Yoshihara R."/>
            <person name="Yukawa K."/>
            <person name="Zhong H."/>
            <person name="Yano M."/>
            <person name="Yuan Q."/>
            <person name="Ouyang S."/>
            <person name="Liu J."/>
            <person name="Jones K.M."/>
            <person name="Gansberger K."/>
            <person name="Moffat K."/>
            <person name="Hill J."/>
            <person name="Bera J."/>
            <person name="Fadrosh D."/>
            <person name="Jin S."/>
            <person name="Johri S."/>
            <person name="Kim M."/>
            <person name="Overton L."/>
            <person name="Reardon M."/>
            <person name="Tsitrin T."/>
            <person name="Vuong H."/>
            <person name="Weaver B."/>
            <person name="Ciecko A."/>
            <person name="Tallon L."/>
            <person name="Jackson J."/>
            <person name="Pai G."/>
            <person name="Aken S.V."/>
            <person name="Utterback T."/>
            <person name="Reidmuller S."/>
            <person name="Feldblyum T."/>
            <person name="Hsiao J."/>
            <person name="Zismann V."/>
            <person name="Iobst S."/>
            <person name="de Vazeille A.R."/>
            <person name="Buell C.R."/>
            <person name="Ying K."/>
            <person name="Li Y."/>
            <person name="Lu T."/>
            <person name="Huang Y."/>
            <person name="Zhao Q."/>
            <person name="Feng Q."/>
            <person name="Zhang L."/>
            <person name="Zhu J."/>
            <person name="Weng Q."/>
            <person name="Mu J."/>
            <person name="Lu Y."/>
            <person name="Fan D."/>
            <person name="Liu Y."/>
            <person name="Guan J."/>
            <person name="Zhang Y."/>
            <person name="Yu S."/>
            <person name="Liu X."/>
            <person name="Zhang Y."/>
            <person name="Hong G."/>
            <person name="Han B."/>
            <person name="Choisne N."/>
            <person name="Demange N."/>
            <person name="Orjeda G."/>
            <person name="Samain S."/>
            <person name="Cattolico L."/>
            <person name="Pelletier E."/>
            <person name="Couloux A."/>
            <person name="Segurens B."/>
            <person name="Wincker P."/>
            <person name="D'Hont A."/>
            <person name="Scarpelli C."/>
            <person name="Weissenbach J."/>
            <person name="Salanoubat M."/>
            <person name="Quetier F."/>
            <person name="Yu Y."/>
            <person name="Kim H.R."/>
            <person name="Rambo T."/>
            <person name="Currie J."/>
            <person name="Collura K."/>
            <person name="Luo M."/>
            <person name="Yang T."/>
            <person name="Ammiraju J.S.S."/>
            <person name="Engler F."/>
            <person name="Soderlund C."/>
            <person name="Wing R.A."/>
            <person name="Palmer L.E."/>
            <person name="de la Bastide M."/>
            <person name="Spiegel L."/>
            <person name="Nascimento L."/>
            <person name="Zutavern T."/>
            <person name="O'Shaughnessy A."/>
            <person name="Dike S."/>
            <person name="Dedhia N."/>
            <person name="Preston R."/>
            <person name="Balija V."/>
            <person name="McCombie W.R."/>
            <person name="Chow T."/>
            <person name="Chen H."/>
            <person name="Chung M."/>
            <person name="Chen C."/>
            <person name="Shaw J."/>
            <person name="Wu H."/>
            <person name="Hsiao K."/>
            <person name="Chao Y."/>
            <person name="Chu M."/>
            <person name="Cheng C."/>
            <person name="Hour A."/>
            <person name="Lee P."/>
            <person name="Lin S."/>
            <person name="Lin Y."/>
            <person name="Liou J."/>
            <person name="Liu S."/>
            <person name="Hsing Y."/>
            <person name="Raghuvanshi S."/>
            <person name="Mohanty A."/>
            <person name="Bharti A.K."/>
            <person name="Gaur A."/>
            <person name="Gupta V."/>
            <person name="Kumar D."/>
            <person name="Ravi V."/>
            <person name="Vij S."/>
            <person name="Kapur A."/>
            <person name="Khurana P."/>
            <person name="Khurana P."/>
            <person name="Khurana J.P."/>
            <person name="Tyagi A.K."/>
            <person name="Gaikwad K."/>
            <person name="Singh A."/>
            <person name="Dalal V."/>
            <person name="Srivastava S."/>
            <person name="Dixit A."/>
            <person name="Pal A.K."/>
            <person name="Ghazi I.A."/>
            <person name="Yadav M."/>
            <person name="Pandit A."/>
            <person name="Bhargava A."/>
            <person name="Sureshbabu K."/>
            <person name="Batra K."/>
            <person name="Sharma T.R."/>
            <person name="Mohapatra T."/>
            <person name="Singh N.K."/>
            <person name="Messing J."/>
            <person name="Nelson A.B."/>
            <person name="Fuks G."/>
            <person name="Kavchok S."/>
            <person name="Keizer G."/>
            <person name="Linton E."/>
            <person name="Llaca V."/>
            <person name="Song R."/>
            <person name="Tanyolac B."/>
            <person name="Young S."/>
            <person name="Ho-Il K."/>
            <person name="Hahn J.H."/>
            <person name="Sangsakoo G."/>
            <person name="Vanavichit A."/>
            <person name="de Mattos Luiz.A.T."/>
            <person name="Zimmer P.D."/>
            <person name="Malone G."/>
            <person name="Dellagostin O."/>
            <person name="de Oliveira A.C."/>
            <person name="Bevan M."/>
            <person name="Bancroft I."/>
            <person name="Minx P."/>
            <person name="Cordum H."/>
            <person name="Wilson R."/>
            <person name="Cheng Z."/>
            <person name="Jin W."/>
            <person name="Jiang J."/>
            <person name="Leong S.A."/>
            <person name="Iwama H."/>
            <person name="Gojobori T."/>
            <person name="Itoh T."/>
            <person name="Niimura Y."/>
            <person name="Fujii Y."/>
            <person name="Habara T."/>
            <person name="Sakai H."/>
            <person name="Sato Y."/>
            <person name="Wilson G."/>
            <person name="Kumar K."/>
            <person name="McCouch S."/>
            <person name="Juretic N."/>
            <person name="Hoen D."/>
            <person name="Wright S."/>
            <person name="Bruskiewich R."/>
            <person name="Bureau T."/>
            <person name="Miyao A."/>
            <person name="Hirochika H."/>
            <person name="Nishikawa T."/>
            <person name="Kadowaki K."/>
            <person name="Sugiura M."/>
            <person name="Burr B."/>
            <person name="Sasaki T."/>
        </authorList>
    </citation>
    <scope>NUCLEOTIDE SEQUENCE [LARGE SCALE GENOMIC DNA]</scope>
    <source>
        <strain evidence="2">cv. Nipponbare</strain>
    </source>
</reference>
<dbReference type="STRING" id="39947.A0A0N7KKY1"/>